<accession>A0A9E8HFQ0</accession>
<dbReference type="EMBL" id="CP101527">
    <property type="protein sequence ID" value="UZW73599.1"/>
    <property type="molecule type" value="Genomic_DNA"/>
</dbReference>
<evidence type="ECO:0000313" key="3">
    <source>
        <dbReference type="Proteomes" id="UP001164472"/>
    </source>
</evidence>
<evidence type="ECO:0000256" key="1">
    <source>
        <dbReference type="ARBA" id="ARBA00007613"/>
    </source>
</evidence>
<dbReference type="Gene3D" id="1.20.1600.10">
    <property type="entry name" value="Outer membrane efflux proteins (OEP)"/>
    <property type="match status" value="1"/>
</dbReference>
<dbReference type="AlphaFoldDB" id="A0A9E8HFQ0"/>
<dbReference type="InterPro" id="IPR003423">
    <property type="entry name" value="OMP_efflux"/>
</dbReference>
<dbReference type="Proteomes" id="UP001164472">
    <property type="component" value="Chromosome"/>
</dbReference>
<sequence length="475" mass="53927">MSAIKAMPLSQPLPSFKMGFVTSLCTSTIFTMLLTGFSMVFAPLSHATLTIEKAQKIAVESDLGITQTLNRSQSSRAEAASQSQLPDPVLLVGAQNLPTDTFKFDQEPMTQFKVGIRQMFPQGDTLSLKELKLNAQASSFESLAKTRYLTVTRTARSLWLEVLYWERATNIIEQDELLFEQLLEVTHSLYSVGSVQQKDVLRAELERSRLREKIIKAKRQSEIQRAQLSRWIGHVATDSIWPEQFPKMQPPSKMVNPLESPKGQRYSSENRQRLFQQLKTHPMLLSLQRQVDVAESDIRISKQQYQPAWGVELNYGYRDGVNNDGSDRSDFVSAMVNVSMPLFTNSRQDKSVQSAVFRKEAQQNAYQDKLTEMVGEVQTITSRLAQVEEQIALFDEQILDKARLQAESSLNAYQADATDFAEVMRAFISEQRDRLDYERLVVTRLQLISDLQFYYSTETPALALGSFESLTGEAK</sequence>
<reference evidence="2" key="1">
    <citation type="submission" date="2022-07" db="EMBL/GenBank/DDBJ databases">
        <title>Alkalimarinus sp. nov., isolated from gut of a Alitta virens.</title>
        <authorList>
            <person name="Yang A.I."/>
            <person name="Shin N.-R."/>
        </authorList>
    </citation>
    <scope>NUCLEOTIDE SEQUENCE</scope>
    <source>
        <strain evidence="2">FA028</strain>
    </source>
</reference>
<dbReference type="InterPro" id="IPR010131">
    <property type="entry name" value="MdtP/NodT-like"/>
</dbReference>
<gene>
    <name evidence="2" type="ORF">NNL22_11165</name>
</gene>
<protein>
    <submittedName>
        <fullName evidence="2">TolC family protein</fullName>
    </submittedName>
</protein>
<evidence type="ECO:0000313" key="2">
    <source>
        <dbReference type="EMBL" id="UZW73599.1"/>
    </source>
</evidence>
<dbReference type="SUPFAM" id="SSF56954">
    <property type="entry name" value="Outer membrane efflux proteins (OEP)"/>
    <property type="match status" value="1"/>
</dbReference>
<organism evidence="2 3">
    <name type="scientific">Alkalimarinus sediminis</name>
    <dbReference type="NCBI Taxonomy" id="1632866"/>
    <lineage>
        <taxon>Bacteria</taxon>
        <taxon>Pseudomonadati</taxon>
        <taxon>Pseudomonadota</taxon>
        <taxon>Gammaproteobacteria</taxon>
        <taxon>Alteromonadales</taxon>
        <taxon>Alteromonadaceae</taxon>
        <taxon>Alkalimarinus</taxon>
    </lineage>
</organism>
<name>A0A9E8HFQ0_9ALTE</name>
<dbReference type="GO" id="GO:0015562">
    <property type="term" value="F:efflux transmembrane transporter activity"/>
    <property type="evidence" value="ECO:0007669"/>
    <property type="project" value="InterPro"/>
</dbReference>
<dbReference type="Pfam" id="PF02321">
    <property type="entry name" value="OEP"/>
    <property type="match status" value="1"/>
</dbReference>
<keyword evidence="3" id="KW-1185">Reference proteome</keyword>
<dbReference type="PANTHER" id="PTHR30203">
    <property type="entry name" value="OUTER MEMBRANE CATION EFFLUX PROTEIN"/>
    <property type="match status" value="1"/>
</dbReference>
<comment type="similarity">
    <text evidence="1">Belongs to the outer membrane factor (OMF) (TC 1.B.17) family.</text>
</comment>
<dbReference type="KEGG" id="asem:NNL22_11165"/>
<proteinExistence type="inferred from homology"/>
<dbReference type="RefSeq" id="WP_251809740.1">
    <property type="nucleotide sequence ID" value="NZ_CP101527.1"/>
</dbReference>
<dbReference type="PANTHER" id="PTHR30203:SF24">
    <property type="entry name" value="BLR4935 PROTEIN"/>
    <property type="match status" value="1"/>
</dbReference>